<dbReference type="Proteomes" id="UP000647980">
    <property type="component" value="Unassembled WGS sequence"/>
</dbReference>
<evidence type="ECO:0000313" key="2">
    <source>
        <dbReference type="EMBL" id="MBF0753620.1"/>
    </source>
</evidence>
<keyword evidence="1" id="KW-0472">Membrane</keyword>
<dbReference type="EMBL" id="JADGLW010000003">
    <property type="protein sequence ID" value="MBF0753620.1"/>
    <property type="molecule type" value="Genomic_DNA"/>
</dbReference>
<evidence type="ECO:0000256" key="1">
    <source>
        <dbReference type="SAM" id="Phobius"/>
    </source>
</evidence>
<feature type="transmembrane region" description="Helical" evidence="1">
    <location>
        <begin position="47"/>
        <end position="69"/>
    </location>
</feature>
<organism evidence="2 3">
    <name type="scientific">Jeotgalicoccus nanhaiensis</name>
    <dbReference type="NCBI Taxonomy" id="568603"/>
    <lineage>
        <taxon>Bacteria</taxon>
        <taxon>Bacillati</taxon>
        <taxon>Bacillota</taxon>
        <taxon>Bacilli</taxon>
        <taxon>Bacillales</taxon>
        <taxon>Staphylococcaceae</taxon>
        <taxon>Jeotgalicoccus</taxon>
    </lineage>
</organism>
<dbReference type="RefSeq" id="WP_135097280.1">
    <property type="nucleotide sequence ID" value="NZ_JADGLW010000003.1"/>
</dbReference>
<evidence type="ECO:0000313" key="3">
    <source>
        <dbReference type="Proteomes" id="UP000647980"/>
    </source>
</evidence>
<accession>A0ABR9XY38</accession>
<gene>
    <name evidence="2" type="ORF">IR135_05010</name>
</gene>
<protein>
    <recommendedName>
        <fullName evidence="4">DUF5673 domain-containing protein</fullName>
    </recommendedName>
</protein>
<comment type="caution">
    <text evidence="2">The sequence shown here is derived from an EMBL/GenBank/DDBJ whole genome shotgun (WGS) entry which is preliminary data.</text>
</comment>
<sequence>MDSGIFTFAVIPIIVLAVFISVQLLRQKIYKPEYEGAVQKPGKWERVILFVIICINIISILGTIMGILIQETEMMLVFGVMTLFFSLIILVLRRAYNTSYQENKEYFVLHTHNKKYKVFYENITDWRPSYNEISVLDSSRSDGKYIRVNLKIFKPEILLRKMADMAFEEKFPTEDGNDPYKKAETIYYIANYGYKYLVEDYLEVLEDR</sequence>
<feature type="transmembrane region" description="Helical" evidence="1">
    <location>
        <begin position="75"/>
        <end position="92"/>
    </location>
</feature>
<proteinExistence type="predicted"/>
<feature type="transmembrane region" description="Helical" evidence="1">
    <location>
        <begin position="6"/>
        <end position="26"/>
    </location>
</feature>
<keyword evidence="1" id="KW-0812">Transmembrane</keyword>
<evidence type="ECO:0008006" key="4">
    <source>
        <dbReference type="Google" id="ProtNLM"/>
    </source>
</evidence>
<keyword evidence="3" id="KW-1185">Reference proteome</keyword>
<reference evidence="2 3" key="1">
    <citation type="submission" date="2020-10" db="EMBL/GenBank/DDBJ databases">
        <title>Mouse Oral microbiota.</title>
        <authorList>
            <person name="Joseph S."/>
            <person name="Aduse-Opoku J."/>
        </authorList>
    </citation>
    <scope>NUCLEOTIDE SEQUENCE [LARGE SCALE GENOMIC DNA]</scope>
    <source>
        <strain evidence="2 3">19428wE5_W307</strain>
    </source>
</reference>
<keyword evidence="1" id="KW-1133">Transmembrane helix</keyword>
<name>A0ABR9XY38_9STAP</name>